<proteinExistence type="predicted"/>
<evidence type="ECO:0000313" key="2">
    <source>
        <dbReference type="Proteomes" id="UP000807025"/>
    </source>
</evidence>
<reference evidence="1" key="1">
    <citation type="submission" date="2020-11" db="EMBL/GenBank/DDBJ databases">
        <authorList>
            <consortium name="DOE Joint Genome Institute"/>
            <person name="Ahrendt S."/>
            <person name="Riley R."/>
            <person name="Andreopoulos W."/>
            <person name="Labutti K."/>
            <person name="Pangilinan J."/>
            <person name="Ruiz-Duenas F.J."/>
            <person name="Barrasa J.M."/>
            <person name="Sanchez-Garcia M."/>
            <person name="Camarero S."/>
            <person name="Miyauchi S."/>
            <person name="Serrano A."/>
            <person name="Linde D."/>
            <person name="Babiker R."/>
            <person name="Drula E."/>
            <person name="Ayuso-Fernandez I."/>
            <person name="Pacheco R."/>
            <person name="Padilla G."/>
            <person name="Ferreira P."/>
            <person name="Barriuso J."/>
            <person name="Kellner H."/>
            <person name="Castanera R."/>
            <person name="Alfaro M."/>
            <person name="Ramirez L."/>
            <person name="Pisabarro A.G."/>
            <person name="Kuo A."/>
            <person name="Tritt A."/>
            <person name="Lipzen A."/>
            <person name="He G."/>
            <person name="Yan M."/>
            <person name="Ng V."/>
            <person name="Cullen D."/>
            <person name="Martin F."/>
            <person name="Rosso M.-N."/>
            <person name="Henrissat B."/>
            <person name="Hibbett D."/>
            <person name="Martinez A.T."/>
            <person name="Grigoriev I.V."/>
        </authorList>
    </citation>
    <scope>NUCLEOTIDE SEQUENCE</scope>
    <source>
        <strain evidence="1">ATCC 90797</strain>
    </source>
</reference>
<comment type="caution">
    <text evidence="1">The sequence shown here is derived from an EMBL/GenBank/DDBJ whole genome shotgun (WGS) entry which is preliminary data.</text>
</comment>
<dbReference type="EMBL" id="MU154560">
    <property type="protein sequence ID" value="KAF9495621.1"/>
    <property type="molecule type" value="Genomic_DNA"/>
</dbReference>
<dbReference type="AlphaFoldDB" id="A0A9P6D7C7"/>
<gene>
    <name evidence="1" type="ORF">BDN71DRAFT_1482593</name>
</gene>
<sequence>MEASANNLDDLFTIWGLSETKATLAPFTKHQDLYNSIDESSLDDTPWKCLSITSPGGISGDLPNLIDDIPSDISQWKTKPYEVWYQDPMVVLRNMLDNPDFHPEFDYAPYIELDAARERRWSNFMLANFAWRQCMSISNENPQQNNGAMYCPIILGSDKTTVSVATRQVEYHPLYMSIGNIHNNVCHAHRQGLVLIAFLAIPKANHIYDNDVKFRKFKCQLYHLSISAIFQSVLPYMTKPIVFIFDFGAFIGDYPEQVMLSGIVQGWCARCTALCTDLDGADFARCQREHLTDTLVDTLPPAILWDKYSIDSDIIPFTNDFPCANIHKIMTPDLLHQIIKGTFKDHLVSWVGIYLVLKHGKSEAATILDEIDHQDVWTLVSDFVSSELKLLSPLRLAAMPSFRGLCRFPDGCQFEQWTGDDLKALMKVYILALVGFVPSEMIHTFKSFLNFCSIAHHTYLIQEFGAPNGICSLITESQHINAVKKPWQRSSCWNALGQMLHTNQHLDKLATMQADFVECAAVLQCSPTIDLQDDEDCAPVDNMVEGSAVFAQTWVKLHECPLVTSKISVFHSAVATFFAPSDNSGTQGMRRVCIHSTPSWQDTGHQHDCALVVEDATVPGFQGMSVLCIYLLFSFKHLGQTIPCTLVQWFK</sequence>
<dbReference type="InterPro" id="IPR041078">
    <property type="entry name" value="Plavaka"/>
</dbReference>
<accession>A0A9P6D7C7</accession>
<dbReference type="Proteomes" id="UP000807025">
    <property type="component" value="Unassembled WGS sequence"/>
</dbReference>
<evidence type="ECO:0000313" key="1">
    <source>
        <dbReference type="EMBL" id="KAF9495621.1"/>
    </source>
</evidence>
<keyword evidence="2" id="KW-1185">Reference proteome</keyword>
<protein>
    <submittedName>
        <fullName evidence="1">Uncharacterized protein</fullName>
    </submittedName>
</protein>
<name>A0A9P6D7C7_PLEER</name>
<dbReference type="OrthoDB" id="3199698at2759"/>
<dbReference type="Pfam" id="PF18759">
    <property type="entry name" value="Plavaka"/>
    <property type="match status" value="1"/>
</dbReference>
<organism evidence="1 2">
    <name type="scientific">Pleurotus eryngii</name>
    <name type="common">Boletus of the steppes</name>
    <dbReference type="NCBI Taxonomy" id="5323"/>
    <lineage>
        <taxon>Eukaryota</taxon>
        <taxon>Fungi</taxon>
        <taxon>Dikarya</taxon>
        <taxon>Basidiomycota</taxon>
        <taxon>Agaricomycotina</taxon>
        <taxon>Agaricomycetes</taxon>
        <taxon>Agaricomycetidae</taxon>
        <taxon>Agaricales</taxon>
        <taxon>Pleurotineae</taxon>
        <taxon>Pleurotaceae</taxon>
        <taxon>Pleurotus</taxon>
    </lineage>
</organism>